<dbReference type="GO" id="GO:0016301">
    <property type="term" value="F:kinase activity"/>
    <property type="evidence" value="ECO:0007669"/>
    <property type="project" value="UniProtKB-KW"/>
</dbReference>
<dbReference type="AlphaFoldDB" id="A0A6J4Q0B2"/>
<feature type="non-terminal residue" evidence="2">
    <location>
        <position position="776"/>
    </location>
</feature>
<feature type="compositionally biased region" description="Basic residues" evidence="1">
    <location>
        <begin position="645"/>
        <end position="664"/>
    </location>
</feature>
<keyword evidence="2" id="KW-0808">Transferase</keyword>
<dbReference type="EMBL" id="CADCUS010000456">
    <property type="protein sequence ID" value="CAA9428777.1"/>
    <property type="molecule type" value="Genomic_DNA"/>
</dbReference>
<feature type="compositionally biased region" description="Basic and acidic residues" evidence="1">
    <location>
        <begin position="159"/>
        <end position="173"/>
    </location>
</feature>
<feature type="compositionally biased region" description="Basic residues" evidence="1">
    <location>
        <begin position="370"/>
        <end position="381"/>
    </location>
</feature>
<feature type="region of interest" description="Disordered" evidence="1">
    <location>
        <begin position="1"/>
        <end position="776"/>
    </location>
</feature>
<feature type="compositionally biased region" description="Low complexity" evidence="1">
    <location>
        <begin position="178"/>
        <end position="202"/>
    </location>
</feature>
<feature type="compositionally biased region" description="Basic residues" evidence="1">
    <location>
        <begin position="105"/>
        <end position="158"/>
    </location>
</feature>
<feature type="compositionally biased region" description="Basic residues" evidence="1">
    <location>
        <begin position="618"/>
        <end position="637"/>
    </location>
</feature>
<accession>A0A6J4Q0B2</accession>
<feature type="compositionally biased region" description="Basic residues" evidence="1">
    <location>
        <begin position="441"/>
        <end position="469"/>
    </location>
</feature>
<proteinExistence type="predicted"/>
<evidence type="ECO:0000313" key="2">
    <source>
        <dbReference type="EMBL" id="CAA9428777.1"/>
    </source>
</evidence>
<gene>
    <name evidence="2" type="ORF">AVDCRST_MAG66-3157</name>
</gene>
<feature type="non-terminal residue" evidence="2">
    <location>
        <position position="1"/>
    </location>
</feature>
<reference evidence="2" key="1">
    <citation type="submission" date="2020-02" db="EMBL/GenBank/DDBJ databases">
        <authorList>
            <person name="Meier V. D."/>
        </authorList>
    </citation>
    <scope>NUCLEOTIDE SEQUENCE</scope>
    <source>
        <strain evidence="2">AVDCRST_MAG66</strain>
    </source>
</reference>
<dbReference type="EC" id="2.7.6.5" evidence="2"/>
<protein>
    <submittedName>
        <fullName evidence="2">Guanosine-3',5'-bis(Diphosphate) 3'-pyrophosphohydrolase / GTP pyrophosphokinase, (P)ppGpp synthetase II</fullName>
        <ecNumber evidence="2">2.7.6.5</ecNumber>
        <ecNumber evidence="2">3.1.7.2</ecNumber>
    </submittedName>
</protein>
<feature type="compositionally biased region" description="Basic residues" evidence="1">
    <location>
        <begin position="572"/>
        <end position="601"/>
    </location>
</feature>
<dbReference type="EC" id="3.1.7.2" evidence="2"/>
<evidence type="ECO:0000256" key="1">
    <source>
        <dbReference type="SAM" id="MobiDB-lite"/>
    </source>
</evidence>
<dbReference type="GO" id="GO:0008728">
    <property type="term" value="F:GTP diphosphokinase activity"/>
    <property type="evidence" value="ECO:0007669"/>
    <property type="project" value="UniProtKB-EC"/>
</dbReference>
<feature type="compositionally biased region" description="Pro residues" evidence="1">
    <location>
        <begin position="19"/>
        <end position="31"/>
    </location>
</feature>
<feature type="compositionally biased region" description="Basic residues" evidence="1">
    <location>
        <begin position="1"/>
        <end position="18"/>
    </location>
</feature>
<feature type="compositionally biased region" description="Low complexity" evidence="1">
    <location>
        <begin position="749"/>
        <end position="759"/>
    </location>
</feature>
<dbReference type="GO" id="GO:0008893">
    <property type="term" value="F:guanosine-3',5'-bis(diphosphate) 3'-diphosphatase activity"/>
    <property type="evidence" value="ECO:0007669"/>
    <property type="project" value="UniProtKB-EC"/>
</dbReference>
<feature type="compositionally biased region" description="Basic residues" evidence="1">
    <location>
        <begin position="528"/>
        <end position="548"/>
    </location>
</feature>
<name>A0A6J4Q0B2_9PSEU</name>
<sequence length="776" mass="85039">DRRRARPGHFPRPARPRPRGPGPPLGHPPGARPHRAPDDPGAGGGRRAGAGAARGGAPHAAPQGRPGAAAARLRRRRRAARPPEAQVRRPLHHPPARGGHDPRRAGHGHHHAGGGAAARHRRGHRLLPRRPARRVRRGGRPPRRRRHEAGQGRVRHGRGGRDDPQDDRRDGPRPPRPGHQAVRPAAQHAHDALPAAGEAGQEGARDARGDGAAGPPPGHGHGEVGAGGPVLRDPAPQEVLRDRPPGRHPRPVARHLPQAGHRRGHPAAGLRAHRRQGRGPAQALLVDLPEDDRQGPRLRRHPRPRRRPRARRPGARLLRRHGHGARAVAADAGPVQGLHRPAPVRGVPVAAHHGDRAGRQAARGADPHPRHAPHRRVRHRGPLAVQGDPRLPRRRGRRGRRDELDAPAARLAAGGRRPRRLPGEPALRPGHPRDLRVHPQGGRRHPAAGVHPRRLRLRRAHRGRQPVHRQPRERPPGRAGAQARVRRRRRDLHLQGRGRGPQPRLAVVRRLAAGQDEDPAVVRQGAPRGRRRGGQGGHHPRGAPHRHAAAAPGVGGRDGRAGPRAAPPRPGRALRRGRRGPHQRPARRAAARGAARRRRGGRGGAGRALHPVHDPAAAHHRRRGRRRRRRRRGRHRPLHEARPLLHARARRRHPRLRHPRRRHLGAPDRLHQRGRPAQPLGAAGRRRVVGVARVGVPRRHPGRGARPAPAALRRHQGAGRRAGEHPVGVGDDLARPRRRVPVQLRDGRPQAPRARAAGRAQRRGRLRRVPGDERGL</sequence>
<feature type="compositionally biased region" description="Basic residues" evidence="1">
    <location>
        <begin position="296"/>
        <end position="324"/>
    </location>
</feature>
<feature type="compositionally biased region" description="Low complexity" evidence="1">
    <location>
        <begin position="679"/>
        <end position="695"/>
    </location>
</feature>
<feature type="compositionally biased region" description="Gly residues" evidence="1">
    <location>
        <begin position="41"/>
        <end position="54"/>
    </location>
</feature>
<feature type="compositionally biased region" description="Low complexity" evidence="1">
    <location>
        <begin position="55"/>
        <end position="71"/>
    </location>
</feature>
<keyword evidence="2" id="KW-0378">Hydrolase</keyword>
<feature type="compositionally biased region" description="Basic residues" evidence="1">
    <location>
        <begin position="260"/>
        <end position="277"/>
    </location>
</feature>
<keyword evidence="2" id="KW-0418">Kinase</keyword>
<organism evidence="2">
    <name type="scientific">uncultured Pseudonocardia sp</name>
    <dbReference type="NCBI Taxonomy" id="211455"/>
    <lineage>
        <taxon>Bacteria</taxon>
        <taxon>Bacillati</taxon>
        <taxon>Actinomycetota</taxon>
        <taxon>Actinomycetes</taxon>
        <taxon>Pseudonocardiales</taxon>
        <taxon>Pseudonocardiaceae</taxon>
        <taxon>Pseudonocardia</taxon>
        <taxon>environmental samples</taxon>
    </lineage>
</organism>
<feature type="compositionally biased region" description="Low complexity" evidence="1">
    <location>
        <begin position="406"/>
        <end position="415"/>
    </location>
</feature>